<evidence type="ECO:0000313" key="1">
    <source>
        <dbReference type="EMBL" id="PCC41454.1"/>
    </source>
</evidence>
<dbReference type="EMBL" id="NRHA01000002">
    <property type="protein sequence ID" value="PCC55640.1"/>
    <property type="molecule type" value="Genomic_DNA"/>
</dbReference>
<comment type="caution">
    <text evidence="1">The sequence shown here is derived from an EMBL/GenBank/DDBJ whole genome shotgun (WGS) entry which is preliminary data.</text>
</comment>
<dbReference type="Proteomes" id="UP000217881">
    <property type="component" value="Unassembled WGS sequence"/>
</dbReference>
<evidence type="ECO:0000313" key="2">
    <source>
        <dbReference type="EMBL" id="PCC55640.1"/>
    </source>
</evidence>
<dbReference type="AlphaFoldDB" id="A0A2A3YQC0"/>
<sequence>MITVAWRVSMKAIETGERGPFCTSAQYRLGDMLIDGGVERTVDKFGLPDVYSGTARQLAKVLDGLDGRFMSELIRDPDTEAKTMLDGDALQQRVLEWAQGLDSGAEVEVTLWDTT</sequence>
<gene>
    <name evidence="2" type="ORF">CIK59_00095</name>
    <name evidence="1" type="ORF">CIK65_17520</name>
</gene>
<accession>A0A368MCF6</accession>
<proteinExistence type="predicted"/>
<evidence type="ECO:0000313" key="3">
    <source>
        <dbReference type="Proteomes" id="UP000217881"/>
    </source>
</evidence>
<protein>
    <submittedName>
        <fullName evidence="1">Uncharacterized protein</fullName>
    </submittedName>
</protein>
<accession>A0A2A3YQC0</accession>
<evidence type="ECO:0000313" key="4">
    <source>
        <dbReference type="Proteomes" id="UP000218620"/>
    </source>
</evidence>
<dbReference type="Proteomes" id="UP000218620">
    <property type="component" value="Unassembled WGS sequence"/>
</dbReference>
<organism evidence="1 4">
    <name type="scientific">Brevibacterium aurantiacum</name>
    <dbReference type="NCBI Taxonomy" id="273384"/>
    <lineage>
        <taxon>Bacteria</taxon>
        <taxon>Bacillati</taxon>
        <taxon>Actinomycetota</taxon>
        <taxon>Actinomycetes</taxon>
        <taxon>Micrococcales</taxon>
        <taxon>Brevibacteriaceae</taxon>
        <taxon>Brevibacterium</taxon>
    </lineage>
</organism>
<reference evidence="3 4" key="1">
    <citation type="journal article" date="2017" name="Elife">
        <title>Extensive horizontal gene transfer in cheese-associated bacteria.</title>
        <authorList>
            <person name="Bonham K.S."/>
            <person name="Wolfe B.E."/>
            <person name="Dutton R.J."/>
        </authorList>
    </citation>
    <scope>NUCLEOTIDE SEQUENCE [LARGE SCALE GENOMIC DNA]</scope>
    <source>
        <strain evidence="2 3">738_8</strain>
        <strain evidence="1 4">962_8</strain>
    </source>
</reference>
<name>A0A2A3YQC0_BREAU</name>
<dbReference type="EMBL" id="NRGQ01000034">
    <property type="protein sequence ID" value="PCC41454.1"/>
    <property type="molecule type" value="Genomic_DNA"/>
</dbReference>